<evidence type="ECO:0000259" key="1">
    <source>
        <dbReference type="Pfam" id="PF00117"/>
    </source>
</evidence>
<dbReference type="InterPro" id="IPR017926">
    <property type="entry name" value="GATASE"/>
</dbReference>
<dbReference type="RefSeq" id="WP_063024148.1">
    <property type="nucleotide sequence ID" value="NZ_JBEYBM010000021.1"/>
</dbReference>
<evidence type="ECO:0000313" key="2">
    <source>
        <dbReference type="EMBL" id="MEU2122988.1"/>
    </source>
</evidence>
<keyword evidence="3" id="KW-1185">Reference proteome</keyword>
<dbReference type="Proteomes" id="UP001550535">
    <property type="component" value="Unassembled WGS sequence"/>
</dbReference>
<comment type="caution">
    <text evidence="2">The sequence shown here is derived from an EMBL/GenBank/DDBJ whole genome shotgun (WGS) entry which is preliminary data.</text>
</comment>
<reference evidence="2 3" key="1">
    <citation type="submission" date="2024-06" db="EMBL/GenBank/DDBJ databases">
        <title>The Natural Products Discovery Center: Release of the First 8490 Sequenced Strains for Exploring Actinobacteria Biosynthetic Diversity.</title>
        <authorList>
            <person name="Kalkreuter E."/>
            <person name="Kautsar S.A."/>
            <person name="Yang D."/>
            <person name="Bader C.D."/>
            <person name="Teijaro C.N."/>
            <person name="Fluegel L."/>
            <person name="Davis C.M."/>
            <person name="Simpson J.R."/>
            <person name="Lauterbach L."/>
            <person name="Steele A.D."/>
            <person name="Gui C."/>
            <person name="Meng S."/>
            <person name="Li G."/>
            <person name="Viehrig K."/>
            <person name="Ye F."/>
            <person name="Su P."/>
            <person name="Kiefer A.F."/>
            <person name="Nichols A."/>
            <person name="Cepeda A.J."/>
            <person name="Yan W."/>
            <person name="Fan B."/>
            <person name="Jiang Y."/>
            <person name="Adhikari A."/>
            <person name="Zheng C.-J."/>
            <person name="Schuster L."/>
            <person name="Cowan T.M."/>
            <person name="Smanski M.J."/>
            <person name="Chevrette M.G."/>
            <person name="De Carvalho L.P.S."/>
            <person name="Shen B."/>
        </authorList>
    </citation>
    <scope>NUCLEOTIDE SEQUENCE [LARGE SCALE GENOMIC DNA]</scope>
    <source>
        <strain evidence="2 3">NPDC019434</strain>
    </source>
</reference>
<gene>
    <name evidence="2" type="ORF">ABZ507_14335</name>
</gene>
<dbReference type="PANTHER" id="PTHR42695">
    <property type="entry name" value="GLUTAMINE AMIDOTRANSFERASE YLR126C-RELATED"/>
    <property type="match status" value="1"/>
</dbReference>
<accession>A0ABV2XAQ1</accession>
<dbReference type="SUPFAM" id="SSF52317">
    <property type="entry name" value="Class I glutamine amidotransferase-like"/>
    <property type="match status" value="1"/>
</dbReference>
<dbReference type="Pfam" id="PF00117">
    <property type="entry name" value="GATase"/>
    <property type="match status" value="1"/>
</dbReference>
<feature type="domain" description="Glutamine amidotransferase" evidence="1">
    <location>
        <begin position="47"/>
        <end position="196"/>
    </location>
</feature>
<proteinExistence type="predicted"/>
<keyword evidence="2" id="KW-0315">Glutamine amidotransferase</keyword>
<dbReference type="PANTHER" id="PTHR42695:SF5">
    <property type="entry name" value="GLUTAMINE AMIDOTRANSFERASE YLR126C-RELATED"/>
    <property type="match status" value="1"/>
</dbReference>
<sequence length="261" mass="28713">MTTSKPCLLLQLRPECAAADDEYRATRRASRLGADELIRIRMDEGLPDIDIDDFSAVIVGGGPSNVSCPHDQKYDYQKKFEPKLRRIVREILARDFPYFGACYGLGILADVMGGKVSTERFSETAGAQTMTLTDRGAADPLLENLPHSFRAFVGHKEACQEVPPGADLLVASAGCPVQMIRVGRNVYATQFHPELDSDGLALRIETYRDAGYFDPGQAAYLTSLGRQESVPVPREILRRFIVRYRNRGGQQEVTGPAASSG</sequence>
<dbReference type="PROSITE" id="PS51273">
    <property type="entry name" value="GATASE_TYPE_1"/>
    <property type="match status" value="1"/>
</dbReference>
<protein>
    <submittedName>
        <fullName evidence="2">Glutamine amidotransferase</fullName>
    </submittedName>
</protein>
<dbReference type="CDD" id="cd01741">
    <property type="entry name" value="GATase1_1"/>
    <property type="match status" value="1"/>
</dbReference>
<evidence type="ECO:0000313" key="3">
    <source>
        <dbReference type="Proteomes" id="UP001550535"/>
    </source>
</evidence>
<dbReference type="InterPro" id="IPR044992">
    <property type="entry name" value="ChyE-like"/>
</dbReference>
<dbReference type="InterPro" id="IPR029062">
    <property type="entry name" value="Class_I_gatase-like"/>
</dbReference>
<name>A0ABV2XAQ1_9NOCA</name>
<dbReference type="EMBL" id="JBEYBR010000032">
    <property type="protein sequence ID" value="MEU2122988.1"/>
    <property type="molecule type" value="Genomic_DNA"/>
</dbReference>
<dbReference type="NCBIfam" id="NF005743">
    <property type="entry name" value="PRK07567.1"/>
    <property type="match status" value="1"/>
</dbReference>
<dbReference type="Gene3D" id="3.40.50.880">
    <property type="match status" value="1"/>
</dbReference>
<organism evidence="2 3">
    <name type="scientific">Nocardia niwae</name>
    <dbReference type="NCBI Taxonomy" id="626084"/>
    <lineage>
        <taxon>Bacteria</taxon>
        <taxon>Bacillati</taxon>
        <taxon>Actinomycetota</taxon>
        <taxon>Actinomycetes</taxon>
        <taxon>Mycobacteriales</taxon>
        <taxon>Nocardiaceae</taxon>
        <taxon>Nocardia</taxon>
    </lineage>
</organism>